<organism evidence="3 4">
    <name type="scientific">Emticicia agri</name>
    <dbReference type="NCBI Taxonomy" id="2492393"/>
    <lineage>
        <taxon>Bacteria</taxon>
        <taxon>Pseudomonadati</taxon>
        <taxon>Bacteroidota</taxon>
        <taxon>Cytophagia</taxon>
        <taxon>Cytophagales</taxon>
        <taxon>Leadbetterellaceae</taxon>
        <taxon>Emticicia</taxon>
    </lineage>
</organism>
<dbReference type="EMBL" id="SEWF01000017">
    <property type="protein sequence ID" value="RYU95220.1"/>
    <property type="molecule type" value="Genomic_DNA"/>
</dbReference>
<dbReference type="SUPFAM" id="SSF52096">
    <property type="entry name" value="ClpP/crotonase"/>
    <property type="match status" value="1"/>
</dbReference>
<keyword evidence="4" id="KW-1185">Reference proteome</keyword>
<name>A0A4V1ZD79_9BACT</name>
<dbReference type="RefSeq" id="WP_130021468.1">
    <property type="nucleotide sequence ID" value="NZ_SEWF01000017.1"/>
</dbReference>
<evidence type="ECO:0000313" key="4">
    <source>
        <dbReference type="Proteomes" id="UP000293162"/>
    </source>
</evidence>
<comment type="caution">
    <text evidence="3">The sequence shown here is derived from an EMBL/GenBank/DDBJ whole genome shotgun (WGS) entry which is preliminary data.</text>
</comment>
<dbReference type="InterPro" id="IPR005151">
    <property type="entry name" value="Tail-specific_protease"/>
</dbReference>
<sequence>MKKLLLLILVSVVLLNNACQKEPEPLKLNSAIEAYLNELMVIMQTYSVNKRNIDWAVFRKTVLETAKGAKDVNDIKTSEAIYVALTQLKDNHSFFINAKGAYTFGANNPTCAGSIPVTPAADKEIGYVKVGAFSGTQQQADDFAQAIQNAIKAADSESLKGWIVDLRGNRGGNMWPMMGGIGPILGEGVAGYFIDPLNNIIEWGYKNGNTLGFQMSNPYILKKPNPRVAVFIDEGTASSGEAIAVAFKARPETKFFGMATCGLSTANQSYNMSDGAVLFLTVSTMVDRTKKIYGKKIEPDVTDVDQQRYIQEAFTWLKQ</sequence>
<feature type="signal peptide" evidence="1">
    <location>
        <begin position="1"/>
        <end position="18"/>
    </location>
</feature>
<feature type="chain" id="PRO_5020664091" evidence="1">
    <location>
        <begin position="19"/>
        <end position="319"/>
    </location>
</feature>
<keyword evidence="1" id="KW-0732">Signal</keyword>
<dbReference type="PANTHER" id="PTHR32060:SF30">
    <property type="entry name" value="CARBOXY-TERMINAL PROCESSING PROTEASE CTPA"/>
    <property type="match status" value="1"/>
</dbReference>
<reference evidence="3 4" key="1">
    <citation type="submission" date="2019-02" db="EMBL/GenBank/DDBJ databases">
        <title>Bacterial novel species Emticicia sp. 17J42-9 isolated from soil.</title>
        <authorList>
            <person name="Jung H.-Y."/>
        </authorList>
    </citation>
    <scope>NUCLEOTIDE SEQUENCE [LARGE SCALE GENOMIC DNA]</scope>
    <source>
        <strain evidence="3 4">17J42-9</strain>
    </source>
</reference>
<dbReference type="AlphaFoldDB" id="A0A4V1ZD79"/>
<dbReference type="PANTHER" id="PTHR32060">
    <property type="entry name" value="TAIL-SPECIFIC PROTEASE"/>
    <property type="match status" value="1"/>
</dbReference>
<evidence type="ECO:0000313" key="3">
    <source>
        <dbReference type="EMBL" id="RYU95220.1"/>
    </source>
</evidence>
<feature type="domain" description="Tail specific protease" evidence="2">
    <location>
        <begin position="78"/>
        <end position="305"/>
    </location>
</feature>
<dbReference type="Proteomes" id="UP000293162">
    <property type="component" value="Unassembled WGS sequence"/>
</dbReference>
<dbReference type="GO" id="GO:0006508">
    <property type="term" value="P:proteolysis"/>
    <property type="evidence" value="ECO:0007669"/>
    <property type="project" value="InterPro"/>
</dbReference>
<evidence type="ECO:0000256" key="1">
    <source>
        <dbReference type="SAM" id="SignalP"/>
    </source>
</evidence>
<evidence type="ECO:0000259" key="2">
    <source>
        <dbReference type="SMART" id="SM00245"/>
    </source>
</evidence>
<dbReference type="CDD" id="cd06567">
    <property type="entry name" value="Peptidase_S41"/>
    <property type="match status" value="1"/>
</dbReference>
<proteinExistence type="predicted"/>
<dbReference type="GO" id="GO:0008236">
    <property type="term" value="F:serine-type peptidase activity"/>
    <property type="evidence" value="ECO:0007669"/>
    <property type="project" value="InterPro"/>
</dbReference>
<dbReference type="OrthoDB" id="7314861at2"/>
<dbReference type="Pfam" id="PF03572">
    <property type="entry name" value="Peptidase_S41"/>
    <property type="match status" value="1"/>
</dbReference>
<accession>A0A4V1ZD79</accession>
<dbReference type="InterPro" id="IPR029045">
    <property type="entry name" value="ClpP/crotonase-like_dom_sf"/>
</dbReference>
<dbReference type="GO" id="GO:0030288">
    <property type="term" value="C:outer membrane-bounded periplasmic space"/>
    <property type="evidence" value="ECO:0007669"/>
    <property type="project" value="TreeGrafter"/>
</dbReference>
<dbReference type="Gene3D" id="3.90.226.10">
    <property type="entry name" value="2-enoyl-CoA Hydratase, Chain A, domain 1"/>
    <property type="match status" value="1"/>
</dbReference>
<dbReference type="SMART" id="SM00245">
    <property type="entry name" value="TSPc"/>
    <property type="match status" value="1"/>
</dbReference>
<dbReference type="GO" id="GO:0007165">
    <property type="term" value="P:signal transduction"/>
    <property type="evidence" value="ECO:0007669"/>
    <property type="project" value="TreeGrafter"/>
</dbReference>
<gene>
    <name evidence="3" type="ORF">EWM59_13300</name>
</gene>
<dbReference type="GO" id="GO:0004175">
    <property type="term" value="F:endopeptidase activity"/>
    <property type="evidence" value="ECO:0007669"/>
    <property type="project" value="TreeGrafter"/>
</dbReference>
<protein>
    <submittedName>
        <fullName evidence="3">Peptidase S41</fullName>
    </submittedName>
</protein>